<reference evidence="14 15" key="2">
    <citation type="submission" date="2011-10" db="EMBL/GenBank/DDBJ databases">
        <authorList>
            <person name="Darby A."/>
        </authorList>
    </citation>
    <scope>NUCLEOTIDE SEQUENCE [LARGE SCALE GENOMIC DNA]</scope>
    <source>
        <strain evidence="14">Red squirrel UK</strain>
    </source>
</reference>
<evidence type="ECO:0000256" key="4">
    <source>
        <dbReference type="ARBA" id="ARBA00022595"/>
    </source>
</evidence>
<keyword evidence="4" id="KW-1162">Viral penetration into host cytoplasm</keyword>
<reference evidence="13" key="1">
    <citation type="journal article" date="2006" name="J. Gen. Virol.">
        <title>Genomic characterization of a novel poxvirus contributing to the decline of the red squirrel (Sciurus vulgaris) in the UK.</title>
        <authorList>
            <person name="McInnes C.J."/>
            <person name="Wood A.R."/>
            <person name="Thomas K."/>
            <person name="Sainsbury A.W."/>
            <person name="Gurnell J."/>
            <person name="Dein F.J."/>
            <person name="Nettleton P.F."/>
        </authorList>
    </citation>
    <scope>NUCLEOTIDE SEQUENCE</scope>
    <source>
        <strain evidence="13">1296/99</strain>
    </source>
</reference>
<evidence type="ECO:0000256" key="9">
    <source>
        <dbReference type="ARBA" id="ARBA00023136"/>
    </source>
</evidence>
<keyword evidence="7" id="KW-0426">Late protein</keyword>
<evidence type="ECO:0000256" key="7">
    <source>
        <dbReference type="ARBA" id="ARBA00022921"/>
    </source>
</evidence>
<accession>Q1HTR8</accession>
<evidence type="ECO:0000256" key="3">
    <source>
        <dbReference type="ARBA" id="ARBA00022506"/>
    </source>
</evidence>
<protein>
    <submittedName>
        <fullName evidence="14">IMV surface protein</fullName>
    </submittedName>
    <submittedName>
        <fullName evidence="13">O3L</fullName>
    </submittedName>
</protein>
<evidence type="ECO:0000313" key="13">
    <source>
        <dbReference type="EMBL" id="ABD51468.1"/>
    </source>
</evidence>
<dbReference type="EMBL" id="HE601899">
    <property type="protein sequence ID" value="CCD83300.1"/>
    <property type="molecule type" value="Genomic_DNA"/>
</dbReference>
<gene>
    <name evidence="13" type="primary">O3L</name>
    <name evidence="14" type="synonym">A28L</name>
    <name evidence="14" type="ORF">SQPV_1170</name>
</gene>
<dbReference type="GeneID" id="18158326"/>
<dbReference type="GO" id="GO:0055036">
    <property type="term" value="C:virion membrane"/>
    <property type="evidence" value="ECO:0007669"/>
    <property type="project" value="UniProtKB-SubCell"/>
</dbReference>
<evidence type="ECO:0000256" key="6">
    <source>
        <dbReference type="ARBA" id="ARBA00022844"/>
    </source>
</evidence>
<organism evidence="13">
    <name type="scientific">Squirrelpox virus</name>
    <dbReference type="NCBI Taxonomy" id="240426"/>
    <lineage>
        <taxon>Viruses</taxon>
        <taxon>Varidnaviria</taxon>
        <taxon>Bamfordvirae</taxon>
        <taxon>Nucleocytoviricota</taxon>
        <taxon>Pokkesviricetes</taxon>
        <taxon>Chitovirales</taxon>
        <taxon>Poxviridae</taxon>
        <taxon>Chordopoxvirinae</taxon>
        <taxon>Sciuripoxvirus</taxon>
        <taxon>Sciuripoxvirus squirrelpox</taxon>
    </lineage>
</organism>
<name>Q1HTR8_9POXV</name>
<dbReference type="KEGG" id="vg:18158326"/>
<dbReference type="GO" id="GO:0046718">
    <property type="term" value="P:symbiont entry into host cell"/>
    <property type="evidence" value="ECO:0007669"/>
    <property type="project" value="UniProtKB-KW"/>
</dbReference>
<evidence type="ECO:0000256" key="1">
    <source>
        <dbReference type="ARBA" id="ARBA00004039"/>
    </source>
</evidence>
<evidence type="ECO:0000256" key="12">
    <source>
        <dbReference type="SAM" id="Phobius"/>
    </source>
</evidence>
<keyword evidence="5 12" id="KW-0812">Transmembrane</keyword>
<keyword evidence="15" id="KW-1185">Reference proteome</keyword>
<evidence type="ECO:0000256" key="5">
    <source>
        <dbReference type="ARBA" id="ARBA00022692"/>
    </source>
</evidence>
<dbReference type="EMBL" id="AH015635">
    <property type="protein sequence ID" value="ABD51468.1"/>
    <property type="molecule type" value="Genomic_DNA"/>
</dbReference>
<sequence length="140" mass="15048">MDTVSVFVIVVATAAICVILMQAYAVYENYDNILEFNAAHAALEYASTVGGPQVDRRAFDPNDEATDAKAKWRCVLKGSVYVSASLFGFRAEGGRVKLFPDEESCQDFTFTPGNAASIINPCAPPRGPGDADCVFLKSVI</sequence>
<evidence type="ECO:0000313" key="14">
    <source>
        <dbReference type="EMBL" id="CCD83300.1"/>
    </source>
</evidence>
<proteinExistence type="predicted"/>
<dbReference type="Proteomes" id="UP000144311">
    <property type="component" value="Segment"/>
</dbReference>
<evidence type="ECO:0000313" key="15">
    <source>
        <dbReference type="Proteomes" id="UP000144311"/>
    </source>
</evidence>
<evidence type="ECO:0000256" key="8">
    <source>
        <dbReference type="ARBA" id="ARBA00022989"/>
    </source>
</evidence>
<comment type="subcellular location">
    <subcellularLocation>
        <location evidence="2">Virion membrane</location>
        <topology evidence="2">Single-pass membrane protein</topology>
    </subcellularLocation>
</comment>
<comment type="function">
    <text evidence="1">Envelope protein required for virus entry into host cell and for cell-cell fusion (syncytium formation).</text>
</comment>
<evidence type="ECO:0000256" key="2">
    <source>
        <dbReference type="ARBA" id="ARBA00004381"/>
    </source>
</evidence>
<keyword evidence="11" id="KW-1160">Virus entry into host cell</keyword>
<keyword evidence="6" id="KW-0946">Virion</keyword>
<keyword evidence="10" id="KW-1015">Disulfide bond</keyword>
<dbReference type="InterPro" id="IPR007664">
    <property type="entry name" value="Poxvirus_A28"/>
</dbReference>
<feature type="transmembrane region" description="Helical" evidence="12">
    <location>
        <begin position="6"/>
        <end position="27"/>
    </location>
</feature>
<evidence type="ECO:0000256" key="11">
    <source>
        <dbReference type="ARBA" id="ARBA00023296"/>
    </source>
</evidence>
<dbReference type="RefSeq" id="YP_008658542.1">
    <property type="nucleotide sequence ID" value="NC_022563.1"/>
</dbReference>
<keyword evidence="3" id="KW-1168">Fusion of virus membrane with host membrane</keyword>
<dbReference type="GO" id="GO:0039663">
    <property type="term" value="P:membrane fusion involved in viral entry into host cell"/>
    <property type="evidence" value="ECO:0007669"/>
    <property type="project" value="UniProtKB-KW"/>
</dbReference>
<keyword evidence="9 12" id="KW-0472">Membrane</keyword>
<evidence type="ECO:0000256" key="10">
    <source>
        <dbReference type="ARBA" id="ARBA00023157"/>
    </source>
</evidence>
<dbReference type="GO" id="GO:0019031">
    <property type="term" value="C:viral envelope"/>
    <property type="evidence" value="ECO:0007669"/>
    <property type="project" value="InterPro"/>
</dbReference>
<keyword evidence="8 12" id="KW-1133">Transmembrane helix</keyword>
<reference evidence="14 15" key="3">
    <citation type="submission" date="2013-10" db="EMBL/GenBank/DDBJ databases">
        <title>The genome of epidemic Squirrel Poxvirus reveals novel virulence genes.</title>
        <authorList>
            <person name="Darby A.C."/>
            <person name="McInnes C.J."/>
            <person name="Kjaer K.H."/>
            <person name="Wood A.R."/>
            <person name="Hughes M."/>
            <person name="Martensen P.M."/>
            <person name="Radford A.D."/>
            <person name="Hall N."/>
            <person name="Chantrey J."/>
        </authorList>
    </citation>
    <scope>NUCLEOTIDE SEQUENCE [LARGE SCALE GENOMIC DNA]</scope>
    <source>
        <strain evidence="14">Red squirrel UK</strain>
    </source>
</reference>
<dbReference type="Pfam" id="PF04584">
    <property type="entry name" value="Pox_A28"/>
    <property type="match status" value="1"/>
</dbReference>
<dbReference type="OrthoDB" id="17447at10239"/>